<comment type="caution">
    <text evidence="1">The sequence shown here is derived from an EMBL/GenBank/DDBJ whole genome shotgun (WGS) entry which is preliminary data.</text>
</comment>
<sequence>MLSDTCIFGNVDKCLSVLLFYISYSTSFFMTVAADPSSSKPGKEKISDYLLAIGVLLPHIL</sequence>
<accession>A0AAP0NLV0</accession>
<evidence type="ECO:0000313" key="2">
    <source>
        <dbReference type="Proteomes" id="UP001419268"/>
    </source>
</evidence>
<evidence type="ECO:0000313" key="1">
    <source>
        <dbReference type="EMBL" id="KAK9112372.1"/>
    </source>
</evidence>
<dbReference type="Proteomes" id="UP001419268">
    <property type="component" value="Unassembled WGS sequence"/>
</dbReference>
<reference evidence="1 2" key="1">
    <citation type="submission" date="2024-01" db="EMBL/GenBank/DDBJ databases">
        <title>Genome assemblies of Stephania.</title>
        <authorList>
            <person name="Yang L."/>
        </authorList>
    </citation>
    <scope>NUCLEOTIDE SEQUENCE [LARGE SCALE GENOMIC DNA]</scope>
    <source>
        <strain evidence="1">JXDWG</strain>
        <tissue evidence="1">Leaf</tissue>
    </source>
</reference>
<dbReference type="AlphaFoldDB" id="A0AAP0NLV0"/>
<organism evidence="1 2">
    <name type="scientific">Stephania cephalantha</name>
    <dbReference type="NCBI Taxonomy" id="152367"/>
    <lineage>
        <taxon>Eukaryota</taxon>
        <taxon>Viridiplantae</taxon>
        <taxon>Streptophyta</taxon>
        <taxon>Embryophyta</taxon>
        <taxon>Tracheophyta</taxon>
        <taxon>Spermatophyta</taxon>
        <taxon>Magnoliopsida</taxon>
        <taxon>Ranunculales</taxon>
        <taxon>Menispermaceae</taxon>
        <taxon>Menispermoideae</taxon>
        <taxon>Cissampelideae</taxon>
        <taxon>Stephania</taxon>
    </lineage>
</organism>
<dbReference type="EMBL" id="JBBNAG010000008">
    <property type="protein sequence ID" value="KAK9112372.1"/>
    <property type="molecule type" value="Genomic_DNA"/>
</dbReference>
<name>A0AAP0NLV0_9MAGN</name>
<gene>
    <name evidence="1" type="ORF">Scep_019891</name>
</gene>
<proteinExistence type="predicted"/>
<keyword evidence="2" id="KW-1185">Reference proteome</keyword>
<protein>
    <submittedName>
        <fullName evidence="1">Uncharacterized protein</fullName>
    </submittedName>
</protein>